<dbReference type="Proteomes" id="UP000019147">
    <property type="component" value="Chromosome"/>
</dbReference>
<reference evidence="1 2" key="1">
    <citation type="journal article" date="2014" name="Syst. Appl. Microbiol.">
        <title>Evidence for the existence of two new members of the family Chlamydiaceae and proposal of Chlamydia avium sp. nov. and Chlamydia gallinacea sp. nov.</title>
        <authorList>
            <person name="Sachse K."/>
            <person name="Laroucau K."/>
            <person name="Riege K."/>
            <person name="Wehner S."/>
            <person name="Dilcher M."/>
            <person name="Creasy H.H."/>
            <person name="Weidmann M."/>
            <person name="Myers G."/>
            <person name="Vorimore F."/>
            <person name="Vicari N."/>
            <person name="Magnino S."/>
            <person name="Liebler-Tenorio E."/>
            <person name="Ruettger A."/>
            <person name="Bavoil P.M."/>
            <person name="Hufert F.T."/>
            <person name="Rossello-Mora R."/>
            <person name="Marz M."/>
        </authorList>
    </citation>
    <scope>NUCLEOTIDE SEQUENCE [LARGE SCALE GENOMIC DNA]</scope>
    <source>
        <strain evidence="1 2">08-1274/3</strain>
    </source>
</reference>
<dbReference type="RefSeq" id="WP_021828597.1">
    <property type="nucleotide sequence ID" value="NZ_CP015840.1"/>
</dbReference>
<dbReference type="GeneID" id="81477871"/>
<sequence>MRILLVILSLLFILPVGTKLPRCIANEENQNQDCIFYRYLDCIEATRQSGKSTVLVLYSDPHTSEFKDLQDIAHSMGESVLCKYANFLVLSPQGVNILIYPPMPDPMLKEIAIFQQYFPEVTPLQGTFLITLSVSQDTVELVDIAPIDFPS</sequence>
<dbReference type="AlphaFoldDB" id="A0A173DY81"/>
<organism evidence="1 2">
    <name type="scientific">Chlamydia gallinacea 08-1274/3</name>
    <dbReference type="NCBI Taxonomy" id="1143323"/>
    <lineage>
        <taxon>Bacteria</taxon>
        <taxon>Pseudomonadati</taxon>
        <taxon>Chlamydiota</taxon>
        <taxon>Chlamydiia</taxon>
        <taxon>Chlamydiales</taxon>
        <taxon>Chlamydiaceae</taxon>
        <taxon>Chlamydia/Chlamydophila group</taxon>
        <taxon>Chlamydia</taxon>
    </lineage>
</organism>
<evidence type="ECO:0000313" key="1">
    <source>
        <dbReference type="EMBL" id="ANG65895.1"/>
    </source>
</evidence>
<gene>
    <name evidence="1" type="ORF">M787_000950</name>
</gene>
<dbReference type="EMBL" id="CP015840">
    <property type="protein sequence ID" value="ANG65895.1"/>
    <property type="molecule type" value="Genomic_DNA"/>
</dbReference>
<dbReference type="OrthoDB" id="19152at2"/>
<dbReference type="KEGG" id="cgz:M787_000950"/>
<proteinExistence type="predicted"/>
<protein>
    <submittedName>
        <fullName evidence="1">Uncharacterized protein</fullName>
    </submittedName>
</protein>
<evidence type="ECO:0000313" key="2">
    <source>
        <dbReference type="Proteomes" id="UP000019147"/>
    </source>
</evidence>
<accession>A0A173DY81</accession>
<name>A0A173DY81_9CHLA</name>